<evidence type="ECO:0000313" key="8">
    <source>
        <dbReference type="EMBL" id="HHS29855.1"/>
    </source>
</evidence>
<evidence type="ECO:0000256" key="2">
    <source>
        <dbReference type="ARBA" id="ARBA00022908"/>
    </source>
</evidence>
<keyword evidence="3 5" id="KW-0238">DNA-binding</keyword>
<name>A0A7V6A465_9BACT</name>
<dbReference type="PANTHER" id="PTHR30629:SF2">
    <property type="entry name" value="PROPHAGE INTEGRASE INTS-RELATED"/>
    <property type="match status" value="1"/>
</dbReference>
<evidence type="ECO:0000256" key="4">
    <source>
        <dbReference type="ARBA" id="ARBA00023172"/>
    </source>
</evidence>
<dbReference type="InterPro" id="IPR050808">
    <property type="entry name" value="Phage_Integrase"/>
</dbReference>
<comment type="caution">
    <text evidence="8">The sequence shown here is derived from an EMBL/GenBank/DDBJ whole genome shotgun (WGS) entry which is preliminary data.</text>
</comment>
<dbReference type="GO" id="GO:0015074">
    <property type="term" value="P:DNA integration"/>
    <property type="evidence" value="ECO:0007669"/>
    <property type="project" value="UniProtKB-KW"/>
</dbReference>
<dbReference type="PROSITE" id="PS51898">
    <property type="entry name" value="TYR_RECOMBINASE"/>
    <property type="match status" value="1"/>
</dbReference>
<feature type="domain" description="Tyr recombinase" evidence="6">
    <location>
        <begin position="184"/>
        <end position="357"/>
    </location>
</feature>
<dbReference type="Pfam" id="PF00589">
    <property type="entry name" value="Phage_integrase"/>
    <property type="match status" value="1"/>
</dbReference>
<accession>A0A7V6A465</accession>
<dbReference type="AlphaFoldDB" id="A0A7V6A465"/>
<dbReference type="CDD" id="cd00796">
    <property type="entry name" value="INT_Rci_Hp1_C"/>
    <property type="match status" value="1"/>
</dbReference>
<dbReference type="InterPro" id="IPR011010">
    <property type="entry name" value="DNA_brk_join_enz"/>
</dbReference>
<reference evidence="8" key="1">
    <citation type="journal article" date="2020" name="mSystems">
        <title>Genome- and Community-Level Interaction Insights into Carbon Utilization and Element Cycling Functions of Hydrothermarchaeota in Hydrothermal Sediment.</title>
        <authorList>
            <person name="Zhou Z."/>
            <person name="Liu Y."/>
            <person name="Xu W."/>
            <person name="Pan J."/>
            <person name="Luo Z.H."/>
            <person name="Li M."/>
        </authorList>
    </citation>
    <scope>NUCLEOTIDE SEQUENCE [LARGE SCALE GENOMIC DNA]</scope>
    <source>
        <strain evidence="8">SpSt-767</strain>
    </source>
</reference>
<keyword evidence="2" id="KW-0229">DNA integration</keyword>
<proteinExistence type="inferred from homology"/>
<evidence type="ECO:0000256" key="1">
    <source>
        <dbReference type="ARBA" id="ARBA00008857"/>
    </source>
</evidence>
<evidence type="ECO:0000256" key="3">
    <source>
        <dbReference type="ARBA" id="ARBA00023125"/>
    </source>
</evidence>
<dbReference type="SUPFAM" id="SSF56349">
    <property type="entry name" value="DNA breaking-rejoining enzymes"/>
    <property type="match status" value="1"/>
</dbReference>
<dbReference type="InterPro" id="IPR010998">
    <property type="entry name" value="Integrase_recombinase_N"/>
</dbReference>
<dbReference type="Gene3D" id="1.10.443.10">
    <property type="entry name" value="Intergrase catalytic core"/>
    <property type="match status" value="1"/>
</dbReference>
<gene>
    <name evidence="8" type="ORF">ENV52_09175</name>
</gene>
<organism evidence="8">
    <name type="scientific">Desulfobacca acetoxidans</name>
    <dbReference type="NCBI Taxonomy" id="60893"/>
    <lineage>
        <taxon>Bacteria</taxon>
        <taxon>Pseudomonadati</taxon>
        <taxon>Thermodesulfobacteriota</taxon>
        <taxon>Desulfobaccia</taxon>
        <taxon>Desulfobaccales</taxon>
        <taxon>Desulfobaccaceae</taxon>
        <taxon>Desulfobacca</taxon>
    </lineage>
</organism>
<dbReference type="PANTHER" id="PTHR30629">
    <property type="entry name" value="PROPHAGE INTEGRASE"/>
    <property type="match status" value="1"/>
</dbReference>
<keyword evidence="4" id="KW-0233">DNA recombination</keyword>
<protein>
    <submittedName>
        <fullName evidence="8">Site-specific integrase</fullName>
    </submittedName>
</protein>
<comment type="similarity">
    <text evidence="1">Belongs to the 'phage' integrase family.</text>
</comment>
<dbReference type="PROSITE" id="PS51900">
    <property type="entry name" value="CB"/>
    <property type="match status" value="1"/>
</dbReference>
<dbReference type="EMBL" id="DTGR01000145">
    <property type="protein sequence ID" value="HHS29855.1"/>
    <property type="molecule type" value="Genomic_DNA"/>
</dbReference>
<dbReference type="InterPro" id="IPR044068">
    <property type="entry name" value="CB"/>
</dbReference>
<feature type="domain" description="Core-binding (CB)" evidence="7">
    <location>
        <begin position="84"/>
        <end position="164"/>
    </location>
</feature>
<evidence type="ECO:0000259" key="6">
    <source>
        <dbReference type="PROSITE" id="PS51898"/>
    </source>
</evidence>
<dbReference type="InterPro" id="IPR002104">
    <property type="entry name" value="Integrase_catalytic"/>
</dbReference>
<evidence type="ECO:0000259" key="7">
    <source>
        <dbReference type="PROSITE" id="PS51900"/>
    </source>
</evidence>
<sequence>MPKQQRFKTKYPGVYFIEGTSADGRPERIYYIVYRKQGKLIEEKAGRQFKNDMTPARAARIRTQRIEGDEPTNQEQREAARQTQETWTLGRLWDEYRVNKTLKGISQDRSRFERYIRPLWGDKEPHEITALEIDRLRLRVLKDKAPQTVKLTLSLLRRIVNFGVKRQLCNPLSFHLEMPKVNNLKTEDLTPEQLARLLEAIEQDVNVQAANFMKLALFTGMRRGELFRLQWQDLDFERGFIHIRYPKGGQDQKIPLNEPARALLLSHPRTDSPFIFPGRDGGRRVDINKQVNRIKKVAGLPKDFRALHGLRHVYASMLASSGQVDLYTLQKLLTHKSSAMTMRYAHLRDKALRRASDLAGNLLEQVVNGQKPKIANLEE</sequence>
<evidence type="ECO:0000256" key="5">
    <source>
        <dbReference type="PROSITE-ProRule" id="PRU01248"/>
    </source>
</evidence>
<dbReference type="Gene3D" id="1.10.150.130">
    <property type="match status" value="1"/>
</dbReference>
<dbReference type="GO" id="GO:0003677">
    <property type="term" value="F:DNA binding"/>
    <property type="evidence" value="ECO:0007669"/>
    <property type="project" value="UniProtKB-UniRule"/>
</dbReference>
<dbReference type="InterPro" id="IPR013762">
    <property type="entry name" value="Integrase-like_cat_sf"/>
</dbReference>
<dbReference type="GO" id="GO:0006310">
    <property type="term" value="P:DNA recombination"/>
    <property type="evidence" value="ECO:0007669"/>
    <property type="project" value="UniProtKB-KW"/>
</dbReference>